<dbReference type="PANTHER" id="PTHR35146:SF1">
    <property type="entry name" value="UPF0178 PROTEIN YAII"/>
    <property type="match status" value="1"/>
</dbReference>
<dbReference type="PANTHER" id="PTHR35146">
    <property type="entry name" value="UPF0178 PROTEIN YAII"/>
    <property type="match status" value="1"/>
</dbReference>
<dbReference type="EMBL" id="CP058561">
    <property type="protein sequence ID" value="QUH32006.1"/>
    <property type="molecule type" value="Genomic_DNA"/>
</dbReference>
<evidence type="ECO:0000313" key="4">
    <source>
        <dbReference type="Proteomes" id="UP000677305"/>
    </source>
</evidence>
<reference evidence="3 4" key="1">
    <citation type="submission" date="2020-07" db="EMBL/GenBank/DDBJ databases">
        <title>Vallitalea guaymasensis genome.</title>
        <authorList>
            <person name="Postec A."/>
        </authorList>
    </citation>
    <scope>NUCLEOTIDE SEQUENCE [LARGE SCALE GENOMIC DNA]</scope>
    <source>
        <strain evidence="3 4">Ra1766G1</strain>
    </source>
</reference>
<dbReference type="Pfam" id="PF02639">
    <property type="entry name" value="DUF188"/>
    <property type="match status" value="1"/>
</dbReference>
<proteinExistence type="inferred from homology"/>
<sequence>MKILVDGDACPVKNIIIRIAKEYNIPVDIFIDSSHIYENDYCNIFVIGKGKDAVDFALINRTKENDIIITGDYGVATMALSKKASAIHPNGFIYSNDNINRLLMERHISGQARRAKKRYSKMKKRSIDHDTKFENNFRKLILNTLSNDITL</sequence>
<dbReference type="NCBIfam" id="NF001095">
    <property type="entry name" value="PRK00124.1"/>
    <property type="match status" value="1"/>
</dbReference>
<dbReference type="Proteomes" id="UP000677305">
    <property type="component" value="Chromosome"/>
</dbReference>
<dbReference type="KEGG" id="vgu:HYG85_12030"/>
<protein>
    <recommendedName>
        <fullName evidence="2">UPF0178 protein HYG85_12030</fullName>
    </recommendedName>
</protein>
<accession>A0A8J8SEX7</accession>
<evidence type="ECO:0000256" key="1">
    <source>
        <dbReference type="ARBA" id="ARBA00008522"/>
    </source>
</evidence>
<keyword evidence="4" id="KW-1185">Reference proteome</keyword>
<gene>
    <name evidence="3" type="ORF">HYG85_12030</name>
</gene>
<dbReference type="AlphaFoldDB" id="A0A8J8SEX7"/>
<dbReference type="InterPro" id="IPR003791">
    <property type="entry name" value="UPF0178"/>
</dbReference>
<name>A0A8J8SEX7_9FIRM</name>
<evidence type="ECO:0000256" key="2">
    <source>
        <dbReference type="HAMAP-Rule" id="MF_00489"/>
    </source>
</evidence>
<comment type="similarity">
    <text evidence="1 2">Belongs to the UPF0178 family.</text>
</comment>
<evidence type="ECO:0000313" key="3">
    <source>
        <dbReference type="EMBL" id="QUH32006.1"/>
    </source>
</evidence>
<organism evidence="3 4">
    <name type="scientific">Vallitalea guaymasensis</name>
    <dbReference type="NCBI Taxonomy" id="1185412"/>
    <lineage>
        <taxon>Bacteria</taxon>
        <taxon>Bacillati</taxon>
        <taxon>Bacillota</taxon>
        <taxon>Clostridia</taxon>
        <taxon>Lachnospirales</taxon>
        <taxon>Vallitaleaceae</taxon>
        <taxon>Vallitalea</taxon>
    </lineage>
</organism>
<dbReference type="HAMAP" id="MF_00489">
    <property type="entry name" value="UPF0178"/>
    <property type="match status" value="1"/>
</dbReference>